<dbReference type="EMBL" id="GIFC01007542">
    <property type="protein sequence ID" value="MXU89625.1"/>
    <property type="molecule type" value="Transcribed_RNA"/>
</dbReference>
<reference evidence="1" key="1">
    <citation type="submission" date="2019-12" db="EMBL/GenBank/DDBJ databases">
        <title>An insight into the sialome of adult female Ixodes ricinus ticks feeding for 6 days.</title>
        <authorList>
            <person name="Perner J."/>
            <person name="Ribeiro J.M.C."/>
        </authorList>
    </citation>
    <scope>NUCLEOTIDE SEQUENCE</scope>
    <source>
        <strain evidence="1">Semi-engorged</strain>
        <tissue evidence="1">Salivary glands</tissue>
    </source>
</reference>
<dbReference type="AlphaFoldDB" id="A0A6B0UJ00"/>
<accession>A0A6B0UJ00</accession>
<organism evidence="1">
    <name type="scientific">Ixodes ricinus</name>
    <name type="common">Common tick</name>
    <name type="synonym">Acarus ricinus</name>
    <dbReference type="NCBI Taxonomy" id="34613"/>
    <lineage>
        <taxon>Eukaryota</taxon>
        <taxon>Metazoa</taxon>
        <taxon>Ecdysozoa</taxon>
        <taxon>Arthropoda</taxon>
        <taxon>Chelicerata</taxon>
        <taxon>Arachnida</taxon>
        <taxon>Acari</taxon>
        <taxon>Parasitiformes</taxon>
        <taxon>Ixodida</taxon>
        <taxon>Ixodoidea</taxon>
        <taxon>Ixodidae</taxon>
        <taxon>Ixodinae</taxon>
        <taxon>Ixodes</taxon>
    </lineage>
</organism>
<sequence>MVRVAALSLVPRFCFTSLSSASLISFLSDTSFSSFSQDLSFSSSLARSWVSLEMVSSWSDRVWLSCPSRAFTARLACSSSSSRRSTVRRCSNSADDTCRCSFSFSSIRL</sequence>
<protein>
    <submittedName>
        <fullName evidence="1">Putative secreted protein</fullName>
    </submittedName>
</protein>
<evidence type="ECO:0000313" key="1">
    <source>
        <dbReference type="EMBL" id="MXU89625.1"/>
    </source>
</evidence>
<proteinExistence type="predicted"/>
<name>A0A6B0UJ00_IXORI</name>